<keyword evidence="11" id="KW-0539">Nucleus</keyword>
<accession>A0A085N2G3</accession>
<dbReference type="InterPro" id="IPR002347">
    <property type="entry name" value="SDR_fam"/>
</dbReference>
<dbReference type="AlphaFoldDB" id="A0A085N2G3"/>
<dbReference type="InterPro" id="IPR003347">
    <property type="entry name" value="JmjC_dom"/>
</dbReference>
<dbReference type="SUPFAM" id="SSF51197">
    <property type="entry name" value="Clavaminate synthase-like"/>
    <property type="match status" value="1"/>
</dbReference>
<dbReference type="Gene3D" id="2.60.120.650">
    <property type="entry name" value="Cupin"/>
    <property type="match status" value="1"/>
</dbReference>
<comment type="subcellular location">
    <subcellularLocation>
        <location evidence="2">Nucleus</location>
    </subcellularLocation>
</comment>
<keyword evidence="4" id="KW-0156">Chromatin regulator</keyword>
<evidence type="ECO:0000256" key="1">
    <source>
        <dbReference type="ARBA" id="ARBA00001954"/>
    </source>
</evidence>
<name>A0A085N2G3_9BILA</name>
<dbReference type="Pfam" id="PF13621">
    <property type="entry name" value="Cupin_8"/>
    <property type="match status" value="1"/>
</dbReference>
<dbReference type="InterPro" id="IPR041667">
    <property type="entry name" value="Cupin_8"/>
</dbReference>
<evidence type="ECO:0000256" key="3">
    <source>
        <dbReference type="ARBA" id="ARBA00022723"/>
    </source>
</evidence>
<evidence type="ECO:0000256" key="5">
    <source>
        <dbReference type="ARBA" id="ARBA00022964"/>
    </source>
</evidence>
<keyword evidence="12" id="KW-0131">Cell cycle</keyword>
<keyword evidence="6" id="KW-0560">Oxidoreductase</keyword>
<proteinExistence type="predicted"/>
<dbReference type="Proteomes" id="UP000030758">
    <property type="component" value="Unassembled WGS sequence"/>
</dbReference>
<dbReference type="Pfam" id="PF00106">
    <property type="entry name" value="adh_short"/>
    <property type="match status" value="1"/>
</dbReference>
<keyword evidence="7" id="KW-0408">Iron</keyword>
<dbReference type="PRINTS" id="PR00081">
    <property type="entry name" value="GDHRDH"/>
</dbReference>
<organism evidence="15">
    <name type="scientific">Trichuris suis</name>
    <name type="common">pig whipworm</name>
    <dbReference type="NCBI Taxonomy" id="68888"/>
    <lineage>
        <taxon>Eukaryota</taxon>
        <taxon>Metazoa</taxon>
        <taxon>Ecdysozoa</taxon>
        <taxon>Nematoda</taxon>
        <taxon>Enoplea</taxon>
        <taxon>Dorylaimia</taxon>
        <taxon>Trichinellida</taxon>
        <taxon>Trichuridae</taxon>
        <taxon>Trichuris</taxon>
    </lineage>
</organism>
<dbReference type="InterPro" id="IPR056520">
    <property type="entry name" value="ARM_KDM8_N"/>
</dbReference>
<evidence type="ECO:0000256" key="13">
    <source>
        <dbReference type="ARBA" id="ARBA00049800"/>
    </source>
</evidence>
<evidence type="ECO:0000256" key="9">
    <source>
        <dbReference type="ARBA" id="ARBA00023108"/>
    </source>
</evidence>
<evidence type="ECO:0000256" key="7">
    <source>
        <dbReference type="ARBA" id="ARBA00023004"/>
    </source>
</evidence>
<feature type="domain" description="JmjC" evidence="14">
    <location>
        <begin position="487"/>
        <end position="631"/>
    </location>
</feature>
<evidence type="ECO:0000256" key="12">
    <source>
        <dbReference type="ARBA" id="ARBA00023306"/>
    </source>
</evidence>
<sequence>MELAISFFQALAHSAIGFFLSFIEFVTARPKSVTDRVIVITGAAQGIGKEVAAKFAALKAKVVLLDVDSEMNARTAEEIRQSGGCAYEFTVDVTKPEEMRQIANTIKDHKDLGCADIVICSAGILIPKLLEDNTDADIRRTFDVNVLGYFWVALRPSPSTFDRRFETSSTFATGEHVAERYPANESKLAVKTLRFFVDSVFAYRLLTNLPRLIVSVFGREMGLQEWLLAGQNSQQQWIDELDSAVVPCWVIFVLHKAFHALFNKDYLTTQKLCKFLLDVAWEKFNIGHWSEVNICWRRLHTLATYLQTMHLWAVGSLKEAMQSCDKGLILGAPLRQFTLTTIATQIHSELSAVEPCPLPSKCSSSVRDLDKTAIMANFCVGITLRAEVKRIHCPSLTEFEREWLHSVEQKPVVIEGALDCWPAFQKWSLEYFLKLAGHRTVPVEIGTRYTDENWTQQLMPLHQFVATYFGENESGDVGYLAQYDLFEQIPELRNDITVPEYCCLVCDADNVDVNAWFGPKGTVSPLHTDPTDNLFAQVMGAKYICLCPPDDSDMVYPIESGLMRNTSQVDMAEPDFDAFPNLQKARVYETVVGPGDLLFIPRGWWHYLKSMTTSFSVSFWFRPSKEEVGAI</sequence>
<dbReference type="PANTHER" id="PTHR12461:SF106">
    <property type="entry name" value="BIFUNCTIONAL PEPTIDASE AND ARGINYL-HYDROXYLASE JMJD5"/>
    <property type="match status" value="1"/>
</dbReference>
<keyword evidence="10" id="KW-0804">Transcription</keyword>
<protein>
    <recommendedName>
        <fullName evidence="13">JmjC domain-containing protein 5</fullName>
    </recommendedName>
</protein>
<dbReference type="PROSITE" id="PS51184">
    <property type="entry name" value="JMJC"/>
    <property type="match status" value="1"/>
</dbReference>
<evidence type="ECO:0000313" key="15">
    <source>
        <dbReference type="EMBL" id="KFD63659.1"/>
    </source>
</evidence>
<dbReference type="Gene3D" id="3.40.50.720">
    <property type="entry name" value="NAD(P)-binding Rossmann-like Domain"/>
    <property type="match status" value="1"/>
</dbReference>
<dbReference type="GO" id="GO:0048511">
    <property type="term" value="P:rhythmic process"/>
    <property type="evidence" value="ECO:0007669"/>
    <property type="project" value="UniProtKB-KW"/>
</dbReference>
<keyword evidence="5" id="KW-0223">Dioxygenase</keyword>
<gene>
    <name evidence="15" type="ORF">M514_09711</name>
</gene>
<dbReference type="GO" id="GO:0046872">
    <property type="term" value="F:metal ion binding"/>
    <property type="evidence" value="ECO:0007669"/>
    <property type="project" value="UniProtKB-KW"/>
</dbReference>
<dbReference type="GO" id="GO:0051864">
    <property type="term" value="F:histone H3K36 demethylase activity"/>
    <property type="evidence" value="ECO:0007669"/>
    <property type="project" value="TreeGrafter"/>
</dbReference>
<evidence type="ECO:0000256" key="6">
    <source>
        <dbReference type="ARBA" id="ARBA00023002"/>
    </source>
</evidence>
<keyword evidence="9" id="KW-0090">Biological rhythms</keyword>
<dbReference type="Pfam" id="PF24472">
    <property type="entry name" value="ARM_KDM8_N"/>
    <property type="match status" value="1"/>
</dbReference>
<evidence type="ECO:0000256" key="11">
    <source>
        <dbReference type="ARBA" id="ARBA00023242"/>
    </source>
</evidence>
<dbReference type="PANTHER" id="PTHR12461">
    <property type="entry name" value="HYPOXIA-INDUCIBLE FACTOR 1 ALPHA INHIBITOR-RELATED"/>
    <property type="match status" value="1"/>
</dbReference>
<dbReference type="SMART" id="SM00558">
    <property type="entry name" value="JmjC"/>
    <property type="match status" value="1"/>
</dbReference>
<evidence type="ECO:0000259" key="14">
    <source>
        <dbReference type="PROSITE" id="PS51184"/>
    </source>
</evidence>
<dbReference type="InterPro" id="IPR036291">
    <property type="entry name" value="NAD(P)-bd_dom_sf"/>
</dbReference>
<dbReference type="EMBL" id="KL367569">
    <property type="protein sequence ID" value="KFD63659.1"/>
    <property type="molecule type" value="Genomic_DNA"/>
</dbReference>
<dbReference type="GO" id="GO:0005634">
    <property type="term" value="C:nucleus"/>
    <property type="evidence" value="ECO:0007669"/>
    <property type="project" value="UniProtKB-SubCell"/>
</dbReference>
<evidence type="ECO:0000256" key="8">
    <source>
        <dbReference type="ARBA" id="ARBA00023015"/>
    </source>
</evidence>
<evidence type="ECO:0000256" key="10">
    <source>
        <dbReference type="ARBA" id="ARBA00023163"/>
    </source>
</evidence>
<dbReference type="SUPFAM" id="SSF51735">
    <property type="entry name" value="NAD(P)-binding Rossmann-fold domains"/>
    <property type="match status" value="1"/>
</dbReference>
<evidence type="ECO:0000256" key="2">
    <source>
        <dbReference type="ARBA" id="ARBA00004123"/>
    </source>
</evidence>
<keyword evidence="8" id="KW-0805">Transcription regulation</keyword>
<reference evidence="15" key="1">
    <citation type="journal article" date="2014" name="Nat. Genet.">
        <title>Genome and transcriptome of the porcine whipworm Trichuris suis.</title>
        <authorList>
            <person name="Jex A.R."/>
            <person name="Nejsum P."/>
            <person name="Schwarz E.M."/>
            <person name="Hu L."/>
            <person name="Young N.D."/>
            <person name="Hall R.S."/>
            <person name="Korhonen P.K."/>
            <person name="Liao S."/>
            <person name="Thamsborg S."/>
            <person name="Xia J."/>
            <person name="Xu P."/>
            <person name="Wang S."/>
            <person name="Scheerlinck J.P."/>
            <person name="Hofmann A."/>
            <person name="Sternberg P.W."/>
            <person name="Wang J."/>
            <person name="Gasser R.B."/>
        </authorList>
    </citation>
    <scope>NUCLEOTIDE SEQUENCE [LARGE SCALE GENOMIC DNA]</scope>
    <source>
        <strain evidence="15">DCEP-RM93F</strain>
    </source>
</reference>
<evidence type="ECO:0000256" key="4">
    <source>
        <dbReference type="ARBA" id="ARBA00022853"/>
    </source>
</evidence>
<keyword evidence="3" id="KW-0479">Metal-binding</keyword>
<comment type="cofactor">
    <cofactor evidence="1">
        <name>Fe(2+)</name>
        <dbReference type="ChEBI" id="CHEBI:29033"/>
    </cofactor>
</comment>